<gene>
    <name evidence="10" type="ORF">S12H4_22910</name>
</gene>
<keyword evidence="5 8" id="KW-0812">Transmembrane</keyword>
<keyword evidence="3" id="KW-0328">Glycosyltransferase</keyword>
<reference evidence="10" key="1">
    <citation type="journal article" date="2014" name="Front. Microbiol.">
        <title>High frequency of phylogenetically diverse reductive dehalogenase-homologous genes in deep subseafloor sedimentary metagenomes.</title>
        <authorList>
            <person name="Kawai M."/>
            <person name="Futagami T."/>
            <person name="Toyoda A."/>
            <person name="Takaki Y."/>
            <person name="Nishi S."/>
            <person name="Hori S."/>
            <person name="Arai W."/>
            <person name="Tsubouchi T."/>
            <person name="Morono Y."/>
            <person name="Uchiyama I."/>
            <person name="Ito T."/>
            <person name="Fujiyama A."/>
            <person name="Inagaki F."/>
            <person name="Takami H."/>
        </authorList>
    </citation>
    <scope>NUCLEOTIDE SEQUENCE</scope>
    <source>
        <strain evidence="10">Expedition CK06-06</strain>
    </source>
</reference>
<dbReference type="EMBL" id="BARW01012041">
    <property type="protein sequence ID" value="GAI79736.1"/>
    <property type="molecule type" value="Genomic_DNA"/>
</dbReference>
<feature type="non-terminal residue" evidence="10">
    <location>
        <position position="1"/>
    </location>
</feature>
<evidence type="ECO:0000256" key="8">
    <source>
        <dbReference type="SAM" id="Phobius"/>
    </source>
</evidence>
<dbReference type="PANTHER" id="PTHR33908:SF11">
    <property type="entry name" value="MEMBRANE PROTEIN"/>
    <property type="match status" value="1"/>
</dbReference>
<sequence>ASFFRFYRLNEFAIFLGDEGRDALIVKRIIVDHKFTLLGPMTSVGNMYLGPIYYYLMIIPLWLARLNPIGPAAMVALFGVITVFLVYKLGRDFFNSSVGLIAASLYALSQAIITHTRFSWNPNPMPLFSTLAIYSLFKLMKDNEGWWFIPLGLSLATCFQLHYMSVVFIFSIVVMLLLFKPKIDKKWWFFGIGSFLFVCLPIFIFELRHNFIVFQGLLR</sequence>
<comment type="caution">
    <text evidence="10">The sequence shown here is derived from an EMBL/GenBank/DDBJ whole genome shotgun (WGS) entry which is preliminary data.</text>
</comment>
<organism evidence="10">
    <name type="scientific">marine sediment metagenome</name>
    <dbReference type="NCBI Taxonomy" id="412755"/>
    <lineage>
        <taxon>unclassified sequences</taxon>
        <taxon>metagenomes</taxon>
        <taxon>ecological metagenomes</taxon>
    </lineage>
</organism>
<name>X1SKP6_9ZZZZ</name>
<evidence type="ECO:0000256" key="4">
    <source>
        <dbReference type="ARBA" id="ARBA00022679"/>
    </source>
</evidence>
<dbReference type="Pfam" id="PF13231">
    <property type="entry name" value="PMT_2"/>
    <property type="match status" value="1"/>
</dbReference>
<dbReference type="AlphaFoldDB" id="X1SKP6"/>
<keyword evidence="2" id="KW-1003">Cell membrane</keyword>
<keyword evidence="7 8" id="KW-0472">Membrane</keyword>
<feature type="transmembrane region" description="Helical" evidence="8">
    <location>
        <begin position="44"/>
        <end position="63"/>
    </location>
</feature>
<proteinExistence type="predicted"/>
<dbReference type="GO" id="GO:0016763">
    <property type="term" value="F:pentosyltransferase activity"/>
    <property type="evidence" value="ECO:0007669"/>
    <property type="project" value="TreeGrafter"/>
</dbReference>
<feature type="transmembrane region" description="Helical" evidence="8">
    <location>
        <begin position="99"/>
        <end position="118"/>
    </location>
</feature>
<dbReference type="PANTHER" id="PTHR33908">
    <property type="entry name" value="MANNOSYLTRANSFERASE YKCB-RELATED"/>
    <property type="match status" value="1"/>
</dbReference>
<feature type="transmembrane region" description="Helical" evidence="8">
    <location>
        <begin position="69"/>
        <end position="87"/>
    </location>
</feature>
<dbReference type="GO" id="GO:0008610">
    <property type="term" value="P:lipid biosynthetic process"/>
    <property type="evidence" value="ECO:0007669"/>
    <property type="project" value="UniProtKB-ARBA"/>
</dbReference>
<accession>X1SKP6</accession>
<feature type="transmembrane region" description="Helical" evidence="8">
    <location>
        <begin position="186"/>
        <end position="205"/>
    </location>
</feature>
<evidence type="ECO:0000259" key="9">
    <source>
        <dbReference type="Pfam" id="PF13231"/>
    </source>
</evidence>
<dbReference type="GO" id="GO:0005886">
    <property type="term" value="C:plasma membrane"/>
    <property type="evidence" value="ECO:0007669"/>
    <property type="project" value="UniProtKB-SubCell"/>
</dbReference>
<feature type="transmembrane region" description="Helical" evidence="8">
    <location>
        <begin position="146"/>
        <end position="179"/>
    </location>
</feature>
<keyword evidence="6 8" id="KW-1133">Transmembrane helix</keyword>
<evidence type="ECO:0000313" key="10">
    <source>
        <dbReference type="EMBL" id="GAI79736.1"/>
    </source>
</evidence>
<evidence type="ECO:0000256" key="6">
    <source>
        <dbReference type="ARBA" id="ARBA00022989"/>
    </source>
</evidence>
<feature type="non-terminal residue" evidence="10">
    <location>
        <position position="219"/>
    </location>
</feature>
<keyword evidence="4" id="KW-0808">Transferase</keyword>
<evidence type="ECO:0000256" key="1">
    <source>
        <dbReference type="ARBA" id="ARBA00004651"/>
    </source>
</evidence>
<dbReference type="InterPro" id="IPR038731">
    <property type="entry name" value="RgtA/B/C-like"/>
</dbReference>
<protein>
    <recommendedName>
        <fullName evidence="9">Glycosyltransferase RgtA/B/C/D-like domain-containing protein</fullName>
    </recommendedName>
</protein>
<evidence type="ECO:0000256" key="2">
    <source>
        <dbReference type="ARBA" id="ARBA00022475"/>
    </source>
</evidence>
<dbReference type="InterPro" id="IPR050297">
    <property type="entry name" value="LipidA_mod_glycosyltrf_83"/>
</dbReference>
<comment type="subcellular location">
    <subcellularLocation>
        <location evidence="1">Cell membrane</location>
        <topology evidence="1">Multi-pass membrane protein</topology>
    </subcellularLocation>
</comment>
<evidence type="ECO:0000256" key="3">
    <source>
        <dbReference type="ARBA" id="ARBA00022676"/>
    </source>
</evidence>
<evidence type="ECO:0000256" key="7">
    <source>
        <dbReference type="ARBA" id="ARBA00023136"/>
    </source>
</evidence>
<evidence type="ECO:0000256" key="5">
    <source>
        <dbReference type="ARBA" id="ARBA00022692"/>
    </source>
</evidence>
<feature type="domain" description="Glycosyltransferase RgtA/B/C/D-like" evidence="9">
    <location>
        <begin position="72"/>
        <end position="204"/>
    </location>
</feature>